<feature type="domain" description="UspA" evidence="2">
    <location>
        <begin position="21"/>
        <end position="157"/>
    </location>
</feature>
<dbReference type="EMBL" id="JACHDB010000001">
    <property type="protein sequence ID" value="MBB5431314.1"/>
    <property type="molecule type" value="Genomic_DNA"/>
</dbReference>
<sequence>MTTDERPAAERNGTRESLPEIVVGVDGSLESRTALDWASAAAERRGARLVVVNALDMPLIAMPFSAPVRMNPMPEVADRASGLLTTAVGRVAETQPGLKVRSEVSLTDPASALLEASEEAELVVVGSHGLGGVGSLFLGSVSIRVSARASCPVAVVPPESRVERTSGRIVVGVDGSELSDAALRFALDEAARTGSELTVVHAWHPPVPYYTDTFIASVDFDRDTFLLRTREAVQASVDKARTEAGADVPVHVSLVEDQPAHALLTAGEDADMIAVGSRGRGGFRGLLLGSVSQSLLHHTEVPVVVVRDRS</sequence>
<dbReference type="PANTHER" id="PTHR46268">
    <property type="entry name" value="STRESS RESPONSE PROTEIN NHAX"/>
    <property type="match status" value="1"/>
</dbReference>
<keyword evidence="4" id="KW-1185">Reference proteome</keyword>
<accession>A0A7W8QJD3</accession>
<evidence type="ECO:0000259" key="2">
    <source>
        <dbReference type="Pfam" id="PF00582"/>
    </source>
</evidence>
<organism evidence="3 4">
    <name type="scientific">Nocardiopsis composta</name>
    <dbReference type="NCBI Taxonomy" id="157465"/>
    <lineage>
        <taxon>Bacteria</taxon>
        <taxon>Bacillati</taxon>
        <taxon>Actinomycetota</taxon>
        <taxon>Actinomycetes</taxon>
        <taxon>Streptosporangiales</taxon>
        <taxon>Nocardiopsidaceae</taxon>
        <taxon>Nocardiopsis</taxon>
    </lineage>
</organism>
<gene>
    <name evidence="3" type="ORF">HDA36_001398</name>
</gene>
<comment type="similarity">
    <text evidence="1">Belongs to the universal stress protein A family.</text>
</comment>
<dbReference type="SUPFAM" id="SSF52402">
    <property type="entry name" value="Adenine nucleotide alpha hydrolases-like"/>
    <property type="match status" value="2"/>
</dbReference>
<reference evidence="3 4" key="1">
    <citation type="submission" date="2020-08" db="EMBL/GenBank/DDBJ databases">
        <title>Sequencing the genomes of 1000 actinobacteria strains.</title>
        <authorList>
            <person name="Klenk H.-P."/>
        </authorList>
    </citation>
    <scope>NUCLEOTIDE SEQUENCE [LARGE SCALE GENOMIC DNA]</scope>
    <source>
        <strain evidence="3 4">DSM 44551</strain>
    </source>
</reference>
<dbReference type="PRINTS" id="PR01438">
    <property type="entry name" value="UNVRSLSTRESS"/>
</dbReference>
<protein>
    <submittedName>
        <fullName evidence="3">Nucleotide-binding universal stress UspA family protein</fullName>
    </submittedName>
</protein>
<dbReference type="RefSeq" id="WP_184390872.1">
    <property type="nucleotide sequence ID" value="NZ_BAAAJD010000007.1"/>
</dbReference>
<evidence type="ECO:0000313" key="3">
    <source>
        <dbReference type="EMBL" id="MBB5431314.1"/>
    </source>
</evidence>
<dbReference type="PANTHER" id="PTHR46268:SF6">
    <property type="entry name" value="UNIVERSAL STRESS PROTEIN UP12"/>
    <property type="match status" value="1"/>
</dbReference>
<name>A0A7W8QJD3_9ACTN</name>
<proteinExistence type="inferred from homology"/>
<dbReference type="InterPro" id="IPR006015">
    <property type="entry name" value="Universal_stress_UspA"/>
</dbReference>
<dbReference type="Pfam" id="PF00582">
    <property type="entry name" value="Usp"/>
    <property type="match status" value="2"/>
</dbReference>
<dbReference type="AlphaFoldDB" id="A0A7W8QJD3"/>
<evidence type="ECO:0000256" key="1">
    <source>
        <dbReference type="ARBA" id="ARBA00008791"/>
    </source>
</evidence>
<dbReference type="Gene3D" id="3.40.50.620">
    <property type="entry name" value="HUPs"/>
    <property type="match status" value="2"/>
</dbReference>
<comment type="caution">
    <text evidence="3">The sequence shown here is derived from an EMBL/GenBank/DDBJ whole genome shotgun (WGS) entry which is preliminary data.</text>
</comment>
<dbReference type="InterPro" id="IPR006016">
    <property type="entry name" value="UspA"/>
</dbReference>
<dbReference type="Proteomes" id="UP000572635">
    <property type="component" value="Unassembled WGS sequence"/>
</dbReference>
<dbReference type="InterPro" id="IPR014729">
    <property type="entry name" value="Rossmann-like_a/b/a_fold"/>
</dbReference>
<evidence type="ECO:0000313" key="4">
    <source>
        <dbReference type="Proteomes" id="UP000572635"/>
    </source>
</evidence>
<feature type="domain" description="UspA" evidence="2">
    <location>
        <begin position="168"/>
        <end position="307"/>
    </location>
</feature>